<protein>
    <recommendedName>
        <fullName evidence="3">Protein FAR1-RELATED SEQUENCE</fullName>
    </recommendedName>
</protein>
<dbReference type="Proteomes" id="UP000235145">
    <property type="component" value="Unassembled WGS sequence"/>
</dbReference>
<dbReference type="PANTHER" id="PTHR47718">
    <property type="entry name" value="OS01G0519700 PROTEIN"/>
    <property type="match status" value="1"/>
</dbReference>
<evidence type="ECO:0000313" key="2">
    <source>
        <dbReference type="Proteomes" id="UP000235145"/>
    </source>
</evidence>
<evidence type="ECO:0000313" key="1">
    <source>
        <dbReference type="EMBL" id="KAJ0185939.1"/>
    </source>
</evidence>
<gene>
    <name evidence="1" type="ORF">LSAT_V11C900465130</name>
</gene>
<dbReference type="EMBL" id="NBSK02000009">
    <property type="protein sequence ID" value="KAJ0185939.1"/>
    <property type="molecule type" value="Genomic_DNA"/>
</dbReference>
<evidence type="ECO:0008006" key="3">
    <source>
        <dbReference type="Google" id="ProtNLM"/>
    </source>
</evidence>
<proteinExistence type="predicted"/>
<organism evidence="1 2">
    <name type="scientific">Lactuca sativa</name>
    <name type="common">Garden lettuce</name>
    <dbReference type="NCBI Taxonomy" id="4236"/>
    <lineage>
        <taxon>Eukaryota</taxon>
        <taxon>Viridiplantae</taxon>
        <taxon>Streptophyta</taxon>
        <taxon>Embryophyta</taxon>
        <taxon>Tracheophyta</taxon>
        <taxon>Spermatophyta</taxon>
        <taxon>Magnoliopsida</taxon>
        <taxon>eudicotyledons</taxon>
        <taxon>Gunneridae</taxon>
        <taxon>Pentapetalae</taxon>
        <taxon>asterids</taxon>
        <taxon>campanulids</taxon>
        <taxon>Asterales</taxon>
        <taxon>Asteraceae</taxon>
        <taxon>Cichorioideae</taxon>
        <taxon>Cichorieae</taxon>
        <taxon>Lactucinae</taxon>
        <taxon>Lactuca</taxon>
    </lineage>
</organism>
<sequence>MNFAITLKHMHSRLDLVYGKIVQEQKIILLQHTTYLDVLEEYSKTNCKAKIYVITYGDGKCTISRVFLEHNHALSPKKSCFQQSHKKMDSYAKIRLELNDYVGIPLNKNFHSLVVEVEGYVNLLFGKTDCRSYIVKVRQLSFGLRDAEALRNFFLNMQKKEFKFFST</sequence>
<accession>A0A9R1UF22</accession>
<dbReference type="PANTHER" id="PTHR47718:SF13">
    <property type="entry name" value="OS09G0290500 PROTEIN"/>
    <property type="match status" value="1"/>
</dbReference>
<keyword evidence="2" id="KW-1185">Reference proteome</keyword>
<reference evidence="1 2" key="1">
    <citation type="journal article" date="2017" name="Nat. Commun.">
        <title>Genome assembly with in vitro proximity ligation data and whole-genome triplication in lettuce.</title>
        <authorList>
            <person name="Reyes-Chin-Wo S."/>
            <person name="Wang Z."/>
            <person name="Yang X."/>
            <person name="Kozik A."/>
            <person name="Arikit S."/>
            <person name="Song C."/>
            <person name="Xia L."/>
            <person name="Froenicke L."/>
            <person name="Lavelle D.O."/>
            <person name="Truco M.J."/>
            <person name="Xia R."/>
            <person name="Zhu S."/>
            <person name="Xu C."/>
            <person name="Xu H."/>
            <person name="Xu X."/>
            <person name="Cox K."/>
            <person name="Korf I."/>
            <person name="Meyers B.C."/>
            <person name="Michelmore R.W."/>
        </authorList>
    </citation>
    <scope>NUCLEOTIDE SEQUENCE [LARGE SCALE GENOMIC DNA]</scope>
    <source>
        <strain evidence="2">cv. Salinas</strain>
        <tissue evidence="1">Seedlings</tissue>
    </source>
</reference>
<name>A0A9R1UF22_LACSA</name>
<comment type="caution">
    <text evidence="1">The sequence shown here is derived from an EMBL/GenBank/DDBJ whole genome shotgun (WGS) entry which is preliminary data.</text>
</comment>
<dbReference type="AlphaFoldDB" id="A0A9R1UF22"/>